<proteinExistence type="predicted"/>
<name>A0A7W6CXL6_9HYPH</name>
<organism evidence="2 3">
    <name type="scientific">Rhizobium metallidurans</name>
    <dbReference type="NCBI Taxonomy" id="1265931"/>
    <lineage>
        <taxon>Bacteria</taxon>
        <taxon>Pseudomonadati</taxon>
        <taxon>Pseudomonadota</taxon>
        <taxon>Alphaproteobacteria</taxon>
        <taxon>Hyphomicrobiales</taxon>
        <taxon>Rhizobiaceae</taxon>
        <taxon>Rhizobium/Agrobacterium group</taxon>
        <taxon>Rhizobium</taxon>
    </lineage>
</organism>
<gene>
    <name evidence="2" type="ORF">GGQ67_003243</name>
</gene>
<reference evidence="2 3" key="1">
    <citation type="submission" date="2020-08" db="EMBL/GenBank/DDBJ databases">
        <title>Genomic Encyclopedia of Type Strains, Phase IV (KMG-IV): sequencing the most valuable type-strain genomes for metagenomic binning, comparative biology and taxonomic classification.</title>
        <authorList>
            <person name="Goeker M."/>
        </authorList>
    </citation>
    <scope>NUCLEOTIDE SEQUENCE [LARGE SCALE GENOMIC DNA]</scope>
    <source>
        <strain evidence="2 3">DSM 26575</strain>
    </source>
</reference>
<dbReference type="EMBL" id="JACIDW010000010">
    <property type="protein sequence ID" value="MBB3965570.1"/>
    <property type="molecule type" value="Genomic_DNA"/>
</dbReference>
<dbReference type="Pfam" id="PF05016">
    <property type="entry name" value="ParE_toxin"/>
    <property type="match status" value="1"/>
</dbReference>
<dbReference type="Gene3D" id="3.30.2310.20">
    <property type="entry name" value="RelE-like"/>
    <property type="match status" value="1"/>
</dbReference>
<accession>A0A7W6CXL6</accession>
<keyword evidence="3" id="KW-1185">Reference proteome</keyword>
<dbReference type="AlphaFoldDB" id="A0A7W6CXL6"/>
<dbReference type="InterPro" id="IPR007712">
    <property type="entry name" value="RelE/ParE_toxin"/>
</dbReference>
<dbReference type="InterPro" id="IPR035093">
    <property type="entry name" value="RelE/ParE_toxin_dom_sf"/>
</dbReference>
<evidence type="ECO:0000256" key="1">
    <source>
        <dbReference type="ARBA" id="ARBA00022649"/>
    </source>
</evidence>
<protein>
    <submittedName>
        <fullName evidence="2">Toxin ParE1/3/4</fullName>
    </submittedName>
</protein>
<dbReference type="RefSeq" id="WP_183901115.1">
    <property type="nucleotide sequence ID" value="NZ_JACIDW010000010.1"/>
</dbReference>
<comment type="caution">
    <text evidence="2">The sequence shown here is derived from an EMBL/GenBank/DDBJ whole genome shotgun (WGS) entry which is preliminary data.</text>
</comment>
<dbReference type="Proteomes" id="UP000582090">
    <property type="component" value="Unassembled WGS sequence"/>
</dbReference>
<evidence type="ECO:0000313" key="2">
    <source>
        <dbReference type="EMBL" id="MBB3965570.1"/>
    </source>
</evidence>
<keyword evidence="1" id="KW-1277">Toxin-antitoxin system</keyword>
<evidence type="ECO:0000313" key="3">
    <source>
        <dbReference type="Proteomes" id="UP000582090"/>
    </source>
</evidence>
<sequence length="104" mass="11800">MSGYRVEYLPAAFTGIAEIFSYVLGSSQSPLTAERYIDRLYERCEHIADAPFGGVSRADLGLDLRMAVFERSIVILYRVEADTILITNIFSGGRDYETLMRDHR</sequence>